<feature type="domain" description="Big-1" evidence="9">
    <location>
        <begin position="1837"/>
        <end position="1937"/>
    </location>
</feature>
<dbReference type="InterPro" id="IPR056284">
    <property type="entry name" value="AIR9-like_A9"/>
</dbReference>
<evidence type="ECO:0000256" key="6">
    <source>
        <dbReference type="SAM" id="MobiDB-lite"/>
    </source>
</evidence>
<keyword evidence="2" id="KW-0134">Cell wall</keyword>
<evidence type="ECO:0000256" key="3">
    <source>
        <dbReference type="ARBA" id="ARBA00022525"/>
    </source>
</evidence>
<comment type="similarity">
    <text evidence="1">Belongs to the intimin/invasin family.</text>
</comment>
<dbReference type="PANTHER" id="PTHR31149">
    <property type="entry name" value="EXPRESSED PROTEIN"/>
    <property type="match status" value="1"/>
</dbReference>
<sequence length="2514" mass="263516">MLRKKIKIMGLVAICSVIYGTTNKDNIAMAAGGGSVTVIDKTTETSEVPWPTTFYSYTKVDGTLILDPYEKYNSGTDIVSSNTNINGVAGMLPSVYVASDETTLFIRLRLDNDPRDASAGGFGSSAWLLDIAAEELTQGNPNYGKYMHRVSIGIDGKDPAKDYVYITDAQGSYVYKLFQTTGAKGSQSVPGTRIVPAEGNSGFNSGTVGTGPCFLDIQVPISLVTQLEKNELKIASPIMGSTSVKLYFGTSQAANLAVINKDYMSGNAVSFDGLSIVKLDSISETVATISIDGGSSVTVNTWTPTITGTTNAENGSSVIVTVDGKTYTTTANNGVWIVNVTNPLSNGTYTVTAQVTNTLGNSATSMQSLTIFNTAPTATGVNISGTTQVGSTLTGSYTYGDVDSDEEAGSSFKWYRSDDAEGTNKIEIAGATSISYILTSEDKGKYISFKVTPKAAAGVTTGTAVESARVGAVAAAPVVNTAPTATIGVLTVNEDETENGTLQGNDVDGDALTYIIVSGPSHGKVELGVNGAYTYTPEANYNGEDSFTYKLNDGKEDSNTAQISITVKAVNDAPTATGVSMNGTAQVGSTLTGSYTYGDVDSDEEAGSSYKWYRSDDADGTNKAEISGATSISYILTSEDKGKYISFEVTPRAATGVTTGTAVESARVGAVEAAPVVNTPPTAASGILTVNEDETGNGTLQGSDVDGDELTYTIVSVPSHGKVKLGVDGAYTYTPEANYNGEDSFTYKVNDGKVDSNTAQVSITVKAVNDAPTATNGDLTVNEDEAGSGTLQGNDVDGDDLNYIIVSGPSHGKVELGVNGAYTYTPTANYNGEDSFTYKVNDGKADSNTAQISITVKAVNDAPTAEGVSISGTAQVGSTLTGSYTYGDVDSDEEAGSSYKWYRSDDAEGTNKIEIAGATSISYILTSEDKGKYISFEVTPKAATGVTTGIAVESARVGAVATAPVVNTSPTAAIGDLTVNEDETGNGTLQGSDVDGDELIYTIVSGPSHGTVNLGVNGEYTYTPVSNYNGEDSFTYKVNDGKVDSNTAQVSITVKEVNDAPTATNGALTVNEDEIENGTLQGNDVDGDELTYAIVSGPSHGTVNLGVNGAYTYTPTSNYNGEDNFIYKVNDGKEDSNTGQVSITIKAVNDAPIATELSISGTTQVGSTLIGSYTYGDADSDQEAGSSYKWYRADDAEGTNKTEITGSTSISYTLTSEDKGKYISFEVTPKAATGVTTGTAVESARVGAVAAAPVVNTVPTAISGSLTLNEDEAGNGTLQGSDVDGDELTYSIVSGPSHGKVELGVNGEYTYTPAANYNGEDSFTYKVNDGKEDSNTAQISITVKAINDAPTATEVSISGTAQVGLTLTGSYTYGDVDSDQESGSSFKWYRSDDVNGTNKTEIVGATSISYILTSEDKGKYISFEVTPRAAAGVTTGIAVESARVGAVVAAPVVNTPPTATSGVLTINEDEEGNGALQGSDVDGDDLNYIIVSGPSHGKVELGVNGAYTYIPTANYNGEDSFTYKVNDGKEDSNTAQISITVKAVNDAPTATEVSISGTVQVGSTLTGSYTYGDVDSDEEAGSSYKWYRSDDEEGTNKTEISGAINISYILTSEDKRKYISFEVTPRAAAGVTTGTAVESARVGAVAAVPVVNMPPTVENYNVETDYNKQVSGTVVGSDPNKDTLTYSVSEANKPVHGTVTISESTGAWVYTPSDGYSGSDSFKVIVSDGKGGNATSTINIKVNPQTTINVIGTITNEKTGQIIPGCNVTLKDLSGKLIKQTTTDDSGNYSFDNVILGKYIIVVENPKYTTKITELNAQVENAQNSTVKQDIQLVDYKIELIANPSTIVGDGKSKTNLTATVLDKNGVPVEGVTVHFSSDVVLDSNFSSTTAITDKMGKATVELRSDDVSGIDSKVIYVRAEVDDKVRDLKALSQILITFEPASIQGIVTDNLGNPIAGAKVVVSKDFNMDGIVDFYGKAVTGADGYYKIAIPKGNTSYDVAITKPVQIGNSVVEKTFEQTATIGNVTGTGDEVFNTDKTATGLILGKGSDGNIDVLNNYLGYNMDVYPADNLGNIVSQNAIDNANASIVSNGDNKGVFKVDGLQKGQSYALAVTYEMVNPVTKATEKIIVGKLHVIVNNDGQINIGDALIDPYGIVNDASTGKPLNGATTVLYYSDTPGNIAAGKTPNTQVNLPTIPGFAPNDNVNPQSTNTAGEYAYMVYPNTDYYIVVSKPGYNSYTTGNIHVGMIIVHNDPINLVPIVQGGGGSSPSPSNTTQNNNVPTTRDYNVEVLKDSSTSGKIEAEDKDKDKLSFTLVTSSSHGSLWLKDDGTWIYVPNNSYVGTDAFVVRIEDGKGGSSISLVNILIKEIPIVVPNYNANTKLNEEVSGKIEVEEKINDELDYTLENSPTHGNVIVNQDGTWNYKPSTDYIGIDSFSVKIANSSGQEAYTTININIKEIQKTNTVENNTESQSKNTEKTVNKLPKTGGTLDFTVLNTLGGALMGIGYILTGRRKKK</sequence>
<keyword evidence="7" id="KW-0472">Membrane</keyword>
<dbReference type="SUPFAM" id="SSF49464">
    <property type="entry name" value="Carboxypeptidase regulatory domain-like"/>
    <property type="match status" value="2"/>
</dbReference>
<feature type="transmembrane region" description="Helical" evidence="7">
    <location>
        <begin position="2490"/>
        <end position="2508"/>
    </location>
</feature>
<evidence type="ECO:0000259" key="8">
    <source>
        <dbReference type="PROSITE" id="PS50847"/>
    </source>
</evidence>
<evidence type="ECO:0000313" key="10">
    <source>
        <dbReference type="EMBL" id="KOA21436.1"/>
    </source>
</evidence>
<proteinExistence type="inferred from homology"/>
<dbReference type="Gene3D" id="2.60.40.10">
    <property type="entry name" value="Immunoglobulins"/>
    <property type="match status" value="3"/>
</dbReference>
<dbReference type="STRING" id="36844.SAMN04488501_105117"/>
<feature type="compositionally biased region" description="Low complexity" evidence="6">
    <location>
        <begin position="2268"/>
        <end position="2282"/>
    </location>
</feature>
<dbReference type="InterPro" id="IPR019931">
    <property type="entry name" value="LPXTG_anchor"/>
</dbReference>
<dbReference type="Pfam" id="PF02369">
    <property type="entry name" value="Big_1"/>
    <property type="match status" value="1"/>
</dbReference>
<keyword evidence="5" id="KW-0572">Peptidoglycan-anchor</keyword>
<dbReference type="PATRIC" id="fig|1121318.3.peg.106"/>
<dbReference type="Gene3D" id="2.60.40.1120">
    <property type="entry name" value="Carboxypeptidase-like, regulatory domain"/>
    <property type="match status" value="2"/>
</dbReference>
<evidence type="ECO:0000313" key="11">
    <source>
        <dbReference type="Proteomes" id="UP000037043"/>
    </source>
</evidence>
<evidence type="ECO:0000259" key="9">
    <source>
        <dbReference type="PROSITE" id="PS51127"/>
    </source>
</evidence>
<name>A0A0L6ZEN3_9CLOT</name>
<dbReference type="InterPro" id="IPR013783">
    <property type="entry name" value="Ig-like_fold"/>
</dbReference>
<dbReference type="InterPro" id="IPR008969">
    <property type="entry name" value="CarboxyPept-like_regulatory"/>
</dbReference>
<keyword evidence="11" id="KW-1185">Reference proteome</keyword>
<feature type="domain" description="Gram-positive cocci surface proteins LPxTG" evidence="8">
    <location>
        <begin position="2481"/>
        <end position="2514"/>
    </location>
</feature>
<dbReference type="Gene3D" id="2.60.40.2810">
    <property type="match status" value="3"/>
</dbReference>
<dbReference type="PROSITE" id="PS51127">
    <property type="entry name" value="BIG1"/>
    <property type="match status" value="1"/>
</dbReference>
<evidence type="ECO:0000256" key="7">
    <source>
        <dbReference type="SAM" id="Phobius"/>
    </source>
</evidence>
<evidence type="ECO:0000256" key="5">
    <source>
        <dbReference type="ARBA" id="ARBA00023088"/>
    </source>
</evidence>
<dbReference type="Pfam" id="PF23197">
    <property type="entry name" value="IG_AIR9"/>
    <property type="match status" value="3"/>
</dbReference>
<protein>
    <submittedName>
        <fullName evidence="10">Bacterial Ig-like domain (Group 1)</fullName>
    </submittedName>
</protein>
<reference evidence="11" key="1">
    <citation type="submission" date="2015-08" db="EMBL/GenBank/DDBJ databases">
        <title>Genome sequence of the strict anaerobe Clostridium homopropionicum LuHBu1 (DSM 5847T).</title>
        <authorList>
            <person name="Poehlein A."/>
            <person name="Beck M."/>
            <person name="Schiel-Bengelsdorf B."/>
            <person name="Bengelsdorf F.R."/>
            <person name="Daniel R."/>
            <person name="Duerre P."/>
        </authorList>
    </citation>
    <scope>NUCLEOTIDE SEQUENCE [LARGE SCALE GENOMIC DNA]</scope>
    <source>
        <strain evidence="11">DSM 5847</strain>
    </source>
</reference>
<accession>A0A0L6ZEN3</accession>
<dbReference type="Gene3D" id="2.60.40.2700">
    <property type="match status" value="5"/>
</dbReference>
<dbReference type="PANTHER" id="PTHR31149:SF11">
    <property type="entry name" value="187-KDA MICROTUBULE-ASSOCIATED PROTEIN AIR9"/>
    <property type="match status" value="1"/>
</dbReference>
<dbReference type="EMBL" id="LHUR01000005">
    <property type="protein sequence ID" value="KOA21436.1"/>
    <property type="molecule type" value="Genomic_DNA"/>
</dbReference>
<dbReference type="InterPro" id="IPR010221">
    <property type="entry name" value="VCBS_dom"/>
</dbReference>
<dbReference type="Proteomes" id="UP000037043">
    <property type="component" value="Unassembled WGS sequence"/>
</dbReference>
<comment type="caution">
    <text evidence="10">The sequence shown here is derived from an EMBL/GenBank/DDBJ whole genome shotgun (WGS) entry which is preliminary data.</text>
</comment>
<evidence type="ECO:0000256" key="2">
    <source>
        <dbReference type="ARBA" id="ARBA00022512"/>
    </source>
</evidence>
<dbReference type="Gene3D" id="2.60.40.3440">
    <property type="match status" value="6"/>
</dbReference>
<dbReference type="Pfam" id="PF13620">
    <property type="entry name" value="CarboxypepD_reg"/>
    <property type="match status" value="1"/>
</dbReference>
<keyword evidence="7" id="KW-1133">Transmembrane helix</keyword>
<dbReference type="SUPFAM" id="SSF49373">
    <property type="entry name" value="Invasin/intimin cell-adhesion fragments"/>
    <property type="match status" value="1"/>
</dbReference>
<gene>
    <name evidence="10" type="ORF">CLHOM_01070</name>
</gene>
<evidence type="ECO:0000256" key="1">
    <source>
        <dbReference type="ARBA" id="ARBA00010116"/>
    </source>
</evidence>
<dbReference type="RefSeq" id="WP_052219716.1">
    <property type="nucleotide sequence ID" value="NZ_LHUR01000005.1"/>
</dbReference>
<dbReference type="Pfam" id="PF17963">
    <property type="entry name" value="Big_9"/>
    <property type="match status" value="10"/>
</dbReference>
<keyword evidence="4" id="KW-0732">Signal</keyword>
<keyword evidence="7" id="KW-0812">Transmembrane</keyword>
<dbReference type="Pfam" id="PF19077">
    <property type="entry name" value="Big_13"/>
    <property type="match status" value="1"/>
</dbReference>
<dbReference type="InterPro" id="IPR008964">
    <property type="entry name" value="Invasin/intimin_cell_adhesion"/>
</dbReference>
<dbReference type="NCBIfam" id="NF012211">
    <property type="entry name" value="tand_rpt_95"/>
    <property type="match status" value="10"/>
</dbReference>
<evidence type="ECO:0000256" key="4">
    <source>
        <dbReference type="ARBA" id="ARBA00022729"/>
    </source>
</evidence>
<dbReference type="InterPro" id="IPR044016">
    <property type="entry name" value="Big_13"/>
</dbReference>
<dbReference type="InterPro" id="IPR003344">
    <property type="entry name" value="Big_1_dom"/>
</dbReference>
<organism evidence="10 11">
    <name type="scientific">Clostridium homopropionicum DSM 5847</name>
    <dbReference type="NCBI Taxonomy" id="1121318"/>
    <lineage>
        <taxon>Bacteria</taxon>
        <taxon>Bacillati</taxon>
        <taxon>Bacillota</taxon>
        <taxon>Clostridia</taxon>
        <taxon>Eubacteriales</taxon>
        <taxon>Clostridiaceae</taxon>
        <taxon>Clostridium</taxon>
    </lineage>
</organism>
<feature type="region of interest" description="Disordered" evidence="6">
    <location>
        <begin position="2261"/>
        <end position="2282"/>
    </location>
</feature>
<dbReference type="SMART" id="SM00634">
    <property type="entry name" value="BID_1"/>
    <property type="match status" value="1"/>
</dbReference>
<dbReference type="SUPFAM" id="SSF49478">
    <property type="entry name" value="Cna protein B-type domain"/>
    <property type="match status" value="1"/>
</dbReference>
<dbReference type="NCBIfam" id="TIGR01965">
    <property type="entry name" value="VCBS_repeat"/>
    <property type="match status" value="1"/>
</dbReference>
<keyword evidence="3" id="KW-0964">Secreted</keyword>
<dbReference type="PROSITE" id="PS50847">
    <property type="entry name" value="GRAM_POS_ANCHORING"/>
    <property type="match status" value="1"/>
</dbReference>